<name>X0XLS2_9ZZZZ</name>
<comment type="caution">
    <text evidence="2">The sequence shown here is derived from an EMBL/GenBank/DDBJ whole genome shotgun (WGS) entry which is preliminary data.</text>
</comment>
<feature type="non-terminal residue" evidence="2">
    <location>
        <position position="1"/>
    </location>
</feature>
<proteinExistence type="predicted"/>
<dbReference type="CDD" id="cd00063">
    <property type="entry name" value="FN3"/>
    <property type="match status" value="1"/>
</dbReference>
<feature type="domain" description="Fibronectin type-III" evidence="1">
    <location>
        <begin position="43"/>
        <end position="136"/>
    </location>
</feature>
<protein>
    <recommendedName>
        <fullName evidence="1">Fibronectin type-III domain-containing protein</fullName>
    </recommendedName>
</protein>
<dbReference type="EMBL" id="BARS01036099">
    <property type="protein sequence ID" value="GAG25906.1"/>
    <property type="molecule type" value="Genomic_DNA"/>
</dbReference>
<dbReference type="SUPFAM" id="SSF49265">
    <property type="entry name" value="Fibronectin type III"/>
    <property type="match status" value="1"/>
</dbReference>
<accession>X0XLS2</accession>
<evidence type="ECO:0000313" key="2">
    <source>
        <dbReference type="EMBL" id="GAG25906.1"/>
    </source>
</evidence>
<dbReference type="AlphaFoldDB" id="X0XLS2"/>
<gene>
    <name evidence="2" type="ORF">S01H1_55524</name>
</gene>
<reference evidence="2" key="1">
    <citation type="journal article" date="2014" name="Front. Microbiol.">
        <title>High frequency of phylogenetically diverse reductive dehalogenase-homologous genes in deep subseafloor sedimentary metagenomes.</title>
        <authorList>
            <person name="Kawai M."/>
            <person name="Futagami T."/>
            <person name="Toyoda A."/>
            <person name="Takaki Y."/>
            <person name="Nishi S."/>
            <person name="Hori S."/>
            <person name="Arai W."/>
            <person name="Tsubouchi T."/>
            <person name="Morono Y."/>
            <person name="Uchiyama I."/>
            <person name="Ito T."/>
            <person name="Fujiyama A."/>
            <person name="Inagaki F."/>
            <person name="Takami H."/>
        </authorList>
    </citation>
    <scope>NUCLEOTIDE SEQUENCE</scope>
    <source>
        <strain evidence="2">Expedition CK06-06</strain>
    </source>
</reference>
<organism evidence="2">
    <name type="scientific">marine sediment metagenome</name>
    <dbReference type="NCBI Taxonomy" id="412755"/>
    <lineage>
        <taxon>unclassified sequences</taxon>
        <taxon>metagenomes</taxon>
        <taxon>ecological metagenomes</taxon>
    </lineage>
</organism>
<dbReference type="SMART" id="SM00060">
    <property type="entry name" value="FN3"/>
    <property type="match status" value="1"/>
</dbReference>
<dbReference type="InterPro" id="IPR036116">
    <property type="entry name" value="FN3_sf"/>
</dbReference>
<dbReference type="InterPro" id="IPR013783">
    <property type="entry name" value="Ig-like_fold"/>
</dbReference>
<sequence>LDLTLTSMEQELAKLELANAASTGQLGGTLTQAKLRTGSIPPAPAGLTLLVNIPGSIVVEWSRIPQVDIQYYEVQITHTDTDFDGQDTRLFTIGGATTYNFTEGDPDLTYFIRVRGASTGGPGIWSGVLNSDTGIATSNVLSLNSTSNLSVTLQTVFNPSIVSSVNPTGEYLFTEFNVREGTIFVLGIVIGQTLLNPGSPGDSFFSRLKEDGIVIFESVTENSSATNCSVYGMISQIAIPQNANIGPRIYSIELEAV</sequence>
<dbReference type="Gene3D" id="2.60.40.10">
    <property type="entry name" value="Immunoglobulins"/>
    <property type="match status" value="1"/>
</dbReference>
<feature type="non-terminal residue" evidence="2">
    <location>
        <position position="257"/>
    </location>
</feature>
<evidence type="ECO:0000259" key="1">
    <source>
        <dbReference type="PROSITE" id="PS50853"/>
    </source>
</evidence>
<dbReference type="InterPro" id="IPR003961">
    <property type="entry name" value="FN3_dom"/>
</dbReference>
<dbReference type="Pfam" id="PF00041">
    <property type="entry name" value="fn3"/>
    <property type="match status" value="1"/>
</dbReference>
<dbReference type="PROSITE" id="PS50853">
    <property type="entry name" value="FN3"/>
    <property type="match status" value="1"/>
</dbReference>